<dbReference type="GO" id="GO:0005634">
    <property type="term" value="C:nucleus"/>
    <property type="evidence" value="ECO:0007669"/>
    <property type="project" value="UniProtKB-SubCell"/>
</dbReference>
<feature type="region of interest" description="Disordered" evidence="14">
    <location>
        <begin position="1"/>
        <end position="72"/>
    </location>
</feature>
<gene>
    <name evidence="17" type="ORF">FA10DRAFT_264473</name>
</gene>
<feature type="compositionally biased region" description="Gly residues" evidence="14">
    <location>
        <begin position="1049"/>
        <end position="1058"/>
    </location>
</feature>
<dbReference type="InterPro" id="IPR000504">
    <property type="entry name" value="RRM_dom"/>
</dbReference>
<evidence type="ECO:0000256" key="10">
    <source>
        <dbReference type="ARBA" id="ARBA00023242"/>
    </source>
</evidence>
<feature type="compositionally biased region" description="Low complexity" evidence="14">
    <location>
        <begin position="499"/>
        <end position="512"/>
    </location>
</feature>
<evidence type="ECO:0000256" key="1">
    <source>
        <dbReference type="ARBA" id="ARBA00004123"/>
    </source>
</evidence>
<feature type="compositionally biased region" description="Polar residues" evidence="14">
    <location>
        <begin position="47"/>
        <end position="57"/>
    </location>
</feature>
<feature type="domain" description="RING-type" evidence="15">
    <location>
        <begin position="93"/>
        <end position="136"/>
    </location>
</feature>
<dbReference type="InterPro" id="IPR003954">
    <property type="entry name" value="RRM_euk-type"/>
</dbReference>
<evidence type="ECO:0000256" key="9">
    <source>
        <dbReference type="ARBA" id="ARBA00023163"/>
    </source>
</evidence>
<comment type="subcellular location">
    <subcellularLocation>
        <location evidence="1">Nucleus</location>
    </subcellularLocation>
</comment>
<reference evidence="17 18" key="1">
    <citation type="journal article" date="2018" name="Mol. Biol. Evol.">
        <title>Broad Genomic Sampling Reveals a Smut Pathogenic Ancestry of the Fungal Clade Ustilaginomycotina.</title>
        <authorList>
            <person name="Kijpornyongpan T."/>
            <person name="Mondo S.J."/>
            <person name="Barry K."/>
            <person name="Sandor L."/>
            <person name="Lee J."/>
            <person name="Lipzen A."/>
            <person name="Pangilinan J."/>
            <person name="LaButti K."/>
            <person name="Hainaut M."/>
            <person name="Henrissat B."/>
            <person name="Grigoriev I.V."/>
            <person name="Spatafora J.W."/>
            <person name="Aime M.C."/>
        </authorList>
    </citation>
    <scope>NUCLEOTIDE SEQUENCE [LARGE SCALE GENOMIC DNA]</scope>
    <source>
        <strain evidence="17 18">MCA 4198</strain>
    </source>
</reference>
<evidence type="ECO:0000256" key="13">
    <source>
        <dbReference type="SAM" id="Coils"/>
    </source>
</evidence>
<dbReference type="PANTHER" id="PTHR12603">
    <property type="entry name" value="CCR4-NOT TRANSCRIPTION COMPLEX RELATED"/>
    <property type="match status" value="1"/>
</dbReference>
<keyword evidence="3" id="KW-0479">Metal-binding</keyword>
<evidence type="ECO:0000256" key="8">
    <source>
        <dbReference type="ARBA" id="ARBA00023054"/>
    </source>
</evidence>
<evidence type="ECO:0000256" key="6">
    <source>
        <dbReference type="ARBA" id="ARBA00022884"/>
    </source>
</evidence>
<keyword evidence="8 13" id="KW-0175">Coiled coil</keyword>
<evidence type="ECO:0000256" key="3">
    <source>
        <dbReference type="ARBA" id="ARBA00022723"/>
    </source>
</evidence>
<dbReference type="PANTHER" id="PTHR12603:SF0">
    <property type="entry name" value="CCR4-NOT TRANSCRIPTION COMPLEX SUBUNIT 4"/>
    <property type="match status" value="1"/>
</dbReference>
<dbReference type="GeneID" id="37042576"/>
<dbReference type="InterPro" id="IPR039780">
    <property type="entry name" value="Mot2"/>
</dbReference>
<keyword evidence="6 12" id="KW-0694">RNA-binding</keyword>
<feature type="compositionally biased region" description="Low complexity" evidence="14">
    <location>
        <begin position="357"/>
        <end position="378"/>
    </location>
</feature>
<dbReference type="InterPro" id="IPR039515">
    <property type="entry name" value="NOT4_mRING-HC-C4C4"/>
</dbReference>
<dbReference type="GO" id="GO:0016071">
    <property type="term" value="P:mRNA metabolic process"/>
    <property type="evidence" value="ECO:0007669"/>
    <property type="project" value="UniProtKB-ARBA"/>
</dbReference>
<evidence type="ECO:0000256" key="11">
    <source>
        <dbReference type="PROSITE-ProRule" id="PRU00175"/>
    </source>
</evidence>
<feature type="compositionally biased region" description="Polar residues" evidence="14">
    <location>
        <begin position="951"/>
        <end position="964"/>
    </location>
</feature>
<dbReference type="GO" id="GO:0016567">
    <property type="term" value="P:protein ubiquitination"/>
    <property type="evidence" value="ECO:0007669"/>
    <property type="project" value="TreeGrafter"/>
</dbReference>
<evidence type="ECO:0000256" key="14">
    <source>
        <dbReference type="SAM" id="MobiDB-lite"/>
    </source>
</evidence>
<dbReference type="InterPro" id="IPR035979">
    <property type="entry name" value="RBD_domain_sf"/>
</dbReference>
<feature type="compositionally biased region" description="Low complexity" evidence="14">
    <location>
        <begin position="781"/>
        <end position="809"/>
    </location>
</feature>
<dbReference type="CDD" id="cd16618">
    <property type="entry name" value="mRING-HC-C4C4_CNOT4"/>
    <property type="match status" value="1"/>
</dbReference>
<dbReference type="InterPro" id="IPR012677">
    <property type="entry name" value="Nucleotide-bd_a/b_plait_sf"/>
</dbReference>
<dbReference type="AlphaFoldDB" id="A0A316YYZ7"/>
<feature type="compositionally biased region" description="Basic residues" evidence="14">
    <location>
        <begin position="1"/>
        <end position="17"/>
    </location>
</feature>
<evidence type="ECO:0000259" key="16">
    <source>
        <dbReference type="PROSITE" id="PS50102"/>
    </source>
</evidence>
<feature type="compositionally biased region" description="Low complexity" evidence="14">
    <location>
        <begin position="1038"/>
        <end position="1048"/>
    </location>
</feature>
<accession>A0A316YYZ7</accession>
<feature type="region of interest" description="Disordered" evidence="14">
    <location>
        <begin position="923"/>
        <end position="964"/>
    </location>
</feature>
<dbReference type="GO" id="GO:0010557">
    <property type="term" value="P:positive regulation of macromolecule biosynthetic process"/>
    <property type="evidence" value="ECO:0007669"/>
    <property type="project" value="UniProtKB-ARBA"/>
</dbReference>
<feature type="compositionally biased region" description="Basic and acidic residues" evidence="14">
    <location>
        <begin position="697"/>
        <end position="711"/>
    </location>
</feature>
<dbReference type="GO" id="GO:0003723">
    <property type="term" value="F:RNA binding"/>
    <property type="evidence" value="ECO:0007669"/>
    <property type="project" value="UniProtKB-UniRule"/>
</dbReference>
<dbReference type="GO" id="GO:0030015">
    <property type="term" value="C:CCR4-NOT core complex"/>
    <property type="evidence" value="ECO:0007669"/>
    <property type="project" value="UniProtKB-ARBA"/>
</dbReference>
<keyword evidence="9" id="KW-0804">Transcription</keyword>
<evidence type="ECO:0000313" key="18">
    <source>
        <dbReference type="Proteomes" id="UP000245768"/>
    </source>
</evidence>
<dbReference type="RefSeq" id="XP_025381076.1">
    <property type="nucleotide sequence ID" value="XM_025520660.1"/>
</dbReference>
<proteinExistence type="predicted"/>
<organism evidence="17 18">
    <name type="scientific">Acaromyces ingoldii</name>
    <dbReference type="NCBI Taxonomy" id="215250"/>
    <lineage>
        <taxon>Eukaryota</taxon>
        <taxon>Fungi</taxon>
        <taxon>Dikarya</taxon>
        <taxon>Basidiomycota</taxon>
        <taxon>Ustilaginomycotina</taxon>
        <taxon>Exobasidiomycetes</taxon>
        <taxon>Exobasidiales</taxon>
        <taxon>Cryptobasidiaceae</taxon>
        <taxon>Acaromyces</taxon>
    </lineage>
</organism>
<keyword evidence="7" id="KW-0805">Transcription regulation</keyword>
<feature type="region of interest" description="Disordered" evidence="14">
    <location>
        <begin position="983"/>
        <end position="1095"/>
    </location>
</feature>
<dbReference type="SUPFAM" id="SSF54928">
    <property type="entry name" value="RNA-binding domain, RBD"/>
    <property type="match status" value="1"/>
</dbReference>
<dbReference type="EMBL" id="KZ819634">
    <property type="protein sequence ID" value="PWN93878.1"/>
    <property type="molecule type" value="Genomic_DNA"/>
</dbReference>
<dbReference type="InterPro" id="IPR034261">
    <property type="entry name" value="CNOT4_RRM"/>
</dbReference>
<dbReference type="SMART" id="SM00361">
    <property type="entry name" value="RRM_1"/>
    <property type="match status" value="1"/>
</dbReference>
<evidence type="ECO:0000256" key="2">
    <source>
        <dbReference type="ARBA" id="ARBA00022491"/>
    </source>
</evidence>
<dbReference type="InParanoid" id="A0A316YYZ7"/>
<dbReference type="CDD" id="cd12438">
    <property type="entry name" value="RRM_CNOT4"/>
    <property type="match status" value="1"/>
</dbReference>
<dbReference type="PROSITE" id="PS50102">
    <property type="entry name" value="RRM"/>
    <property type="match status" value="1"/>
</dbReference>
<protein>
    <recommendedName>
        <fullName evidence="19">RING-type domain-containing protein</fullName>
    </recommendedName>
</protein>
<dbReference type="STRING" id="215250.A0A316YYZ7"/>
<dbReference type="GO" id="GO:0008270">
    <property type="term" value="F:zinc ion binding"/>
    <property type="evidence" value="ECO:0007669"/>
    <property type="project" value="UniProtKB-KW"/>
</dbReference>
<dbReference type="GO" id="GO:0061630">
    <property type="term" value="F:ubiquitin protein ligase activity"/>
    <property type="evidence" value="ECO:0007669"/>
    <property type="project" value="UniProtKB-ARBA"/>
</dbReference>
<feature type="compositionally biased region" description="Polar residues" evidence="14">
    <location>
        <begin position="1067"/>
        <end position="1084"/>
    </location>
</feature>
<feature type="domain" description="RRM" evidence="16">
    <location>
        <begin position="188"/>
        <end position="280"/>
    </location>
</feature>
<feature type="compositionally biased region" description="Polar residues" evidence="14">
    <location>
        <begin position="931"/>
        <end position="940"/>
    </location>
</feature>
<feature type="compositionally biased region" description="Low complexity" evidence="14">
    <location>
        <begin position="464"/>
        <end position="475"/>
    </location>
</feature>
<keyword evidence="5" id="KW-0862">Zinc</keyword>
<dbReference type="OrthoDB" id="1923159at2759"/>
<keyword evidence="4 11" id="KW-0863">Zinc-finger</keyword>
<feature type="coiled-coil region" evidence="13">
    <location>
        <begin position="150"/>
        <end position="188"/>
    </location>
</feature>
<dbReference type="GO" id="GO:0051254">
    <property type="term" value="P:positive regulation of RNA metabolic process"/>
    <property type="evidence" value="ECO:0007669"/>
    <property type="project" value="UniProtKB-ARBA"/>
</dbReference>
<dbReference type="Gene3D" id="3.30.40.10">
    <property type="entry name" value="Zinc/RING finger domain, C3HC4 (zinc finger)"/>
    <property type="match status" value="1"/>
</dbReference>
<dbReference type="Gene3D" id="3.30.70.330">
    <property type="match status" value="1"/>
</dbReference>
<feature type="region of interest" description="Disordered" evidence="14">
    <location>
        <begin position="322"/>
        <end position="408"/>
    </location>
</feature>
<dbReference type="FunFam" id="3.30.40.10:FF:000006">
    <property type="entry name" value="CCR4-NOT transcription complex subunit 4"/>
    <property type="match status" value="1"/>
</dbReference>
<dbReference type="SUPFAM" id="SSF57850">
    <property type="entry name" value="RING/U-box"/>
    <property type="match status" value="1"/>
</dbReference>
<dbReference type="InterPro" id="IPR013083">
    <property type="entry name" value="Znf_RING/FYVE/PHD"/>
</dbReference>
<keyword evidence="18" id="KW-1185">Reference proteome</keyword>
<feature type="compositionally biased region" description="Polar residues" evidence="14">
    <location>
        <begin position="836"/>
        <end position="856"/>
    </location>
</feature>
<keyword evidence="10" id="KW-0539">Nucleus</keyword>
<evidence type="ECO:0000313" key="17">
    <source>
        <dbReference type="EMBL" id="PWN93878.1"/>
    </source>
</evidence>
<feature type="compositionally biased region" description="Low complexity" evidence="14">
    <location>
        <begin position="546"/>
        <end position="569"/>
    </location>
</feature>
<dbReference type="GO" id="GO:0010629">
    <property type="term" value="P:negative regulation of gene expression"/>
    <property type="evidence" value="ECO:0007669"/>
    <property type="project" value="UniProtKB-ARBA"/>
</dbReference>
<feature type="region of interest" description="Disordered" evidence="14">
    <location>
        <begin position="836"/>
        <end position="903"/>
    </location>
</feature>
<dbReference type="InterPro" id="IPR001841">
    <property type="entry name" value="Znf_RING"/>
</dbReference>
<evidence type="ECO:0000259" key="15">
    <source>
        <dbReference type="PROSITE" id="PS50089"/>
    </source>
</evidence>
<feature type="region of interest" description="Disordered" evidence="14">
    <location>
        <begin position="426"/>
        <end position="591"/>
    </location>
</feature>
<feature type="compositionally biased region" description="Basic and acidic residues" evidence="14">
    <location>
        <begin position="572"/>
        <end position="586"/>
    </location>
</feature>
<dbReference type="Pfam" id="PF14570">
    <property type="entry name" value="zf-RING_4"/>
    <property type="match status" value="1"/>
</dbReference>
<evidence type="ECO:0000256" key="4">
    <source>
        <dbReference type="ARBA" id="ARBA00022771"/>
    </source>
</evidence>
<dbReference type="Proteomes" id="UP000245768">
    <property type="component" value="Unassembled WGS sequence"/>
</dbReference>
<evidence type="ECO:0008006" key="19">
    <source>
        <dbReference type="Google" id="ProtNLM"/>
    </source>
</evidence>
<feature type="compositionally biased region" description="Low complexity" evidence="14">
    <location>
        <begin position="1012"/>
        <end position="1029"/>
    </location>
</feature>
<sequence length="1095" mass="116588">MAPPRPHHHVAHHHHNHGGSSSGGGGSPFPPLGMAASGTVSAAFHNGPSNNTASGVETSAGLPPAPAKVDTNQAQEYRLQDAYWSDEDETMECPLCLEEIDISDANFKPCPCGYQICRFCWHHINQNLNGRCPACRRKYTDNAVEFKPMTAEEIKRLSQAKKQKEREKKELEQMNRKHLANVRVVQKNLVYVVGLDPKLAREELIPTLRSNDFFGQYGRISKVLISKRTTASKLMMGTTESAIGVYVTYVRKEDAARAIIAIDGSKGPDGKTIRASYGTTKYCTTYLRNLPCTNAICTYLHEPGEEADSFTKEDLTTLRHAAKDAESRGRLTTPAPASFAAGHKAHQNAHVDQANTQQQQSSPVASSASVNLSSLAPAPDSVEASALPKTASWASSKPGGAPPQASSIAQHNAIRDSDLPTLSASMARRESGTQQQRASPAKPSIPTAPKGRTAPRPGSPAPSSPAAQVPPGLAAKPPPGLVPKGPSAMQRGRSESVEPPAMAAVPASNSASAPPPGLAKVASNGPPPGLPAPSRSATPSGEPVLSAPSSTSTSASPPSSYQPSSTAQALLDDMRARREAEADRPQKSAFSDLDAVLQSFQDGAGFSFTFEEDRLADKMGTDEDRENEGYLGAFAPFAGVPSPGVQPLSVLGHVPGRGMSEPPTYSGSFDPFAPGAGESIEESPEEQSKASPFAAIDEMRRTLSDERKEAEEAAVEEERESREDESQADSPSKGASRFGFARRPDSETFVGTPSGPPSFKTHDDLLGFVRGGAAALTSNGHAQQDQAALQSQQQQQQQQHPPHNDGQPDVSWLHADNRASYGNAGNVAAANRNAYKSMQANVHGQQQTRPGSSSLAMGNGHFGLGVNRSFGAGTPPPPGFGPRQQSGGPPGLMLQQQQQQQHVNGNASNDFLAQLQRGSAQGQASLHHLHQAQTPSSMDQRMNGGYFGRDQSASNSVATGSSNEPPFAQLVAAAEARRAQSSYTVHKNASQGGGGIDGMPFSDPAIMSFARQQQQQHHQQQQQHHQQQQQHHHHHQQHQQQHQSQQGQHFGGGGGGGFSPFDSQQQMSNQHLPSWGGQEQQASWNGPFGSHQPYS</sequence>
<dbReference type="FunFam" id="3.30.70.330:FF:000257">
    <property type="entry name" value="CCR4-NOT core complex subunit Not4"/>
    <property type="match status" value="1"/>
</dbReference>
<dbReference type="GO" id="GO:0006401">
    <property type="term" value="P:RNA catabolic process"/>
    <property type="evidence" value="ECO:0007669"/>
    <property type="project" value="UniProtKB-ARBA"/>
</dbReference>
<dbReference type="PROSITE" id="PS50089">
    <property type="entry name" value="ZF_RING_2"/>
    <property type="match status" value="1"/>
</dbReference>
<name>A0A316YYZ7_9BASI</name>
<evidence type="ECO:0000256" key="5">
    <source>
        <dbReference type="ARBA" id="ARBA00022833"/>
    </source>
</evidence>
<feature type="region of interest" description="Disordered" evidence="14">
    <location>
        <begin position="649"/>
        <end position="819"/>
    </location>
</feature>
<evidence type="ECO:0000256" key="7">
    <source>
        <dbReference type="ARBA" id="ARBA00023015"/>
    </source>
</evidence>
<evidence type="ECO:0000256" key="12">
    <source>
        <dbReference type="PROSITE-ProRule" id="PRU00176"/>
    </source>
</evidence>
<keyword evidence="2" id="KW-0678">Repressor</keyword>